<dbReference type="Pfam" id="PF01329">
    <property type="entry name" value="Pterin_4a"/>
    <property type="match status" value="1"/>
</dbReference>
<keyword evidence="7" id="KW-1185">Reference proteome</keyword>
<dbReference type="Proteomes" id="UP000076722">
    <property type="component" value="Unassembled WGS sequence"/>
</dbReference>
<dbReference type="SUPFAM" id="SSF55248">
    <property type="entry name" value="PCD-like"/>
    <property type="match status" value="1"/>
</dbReference>
<comment type="similarity">
    <text evidence="2">Belongs to the pterin-4-alpha-carbinolamine dehydratase family.</text>
</comment>
<dbReference type="InterPro" id="IPR001533">
    <property type="entry name" value="Pterin_deHydtase"/>
</dbReference>
<dbReference type="EMBL" id="KV419400">
    <property type="protein sequence ID" value="KZS95919.1"/>
    <property type="molecule type" value="Genomic_DNA"/>
</dbReference>
<reference evidence="6 7" key="1">
    <citation type="journal article" date="2016" name="Mol. Biol. Evol.">
        <title>Comparative Genomics of Early-Diverging Mushroom-Forming Fungi Provides Insights into the Origins of Lignocellulose Decay Capabilities.</title>
        <authorList>
            <person name="Nagy L.G."/>
            <person name="Riley R."/>
            <person name="Tritt A."/>
            <person name="Adam C."/>
            <person name="Daum C."/>
            <person name="Floudas D."/>
            <person name="Sun H."/>
            <person name="Yadav J.S."/>
            <person name="Pangilinan J."/>
            <person name="Larsson K.H."/>
            <person name="Matsuura K."/>
            <person name="Barry K."/>
            <person name="Labutti K."/>
            <person name="Kuo R."/>
            <person name="Ohm R.A."/>
            <person name="Bhattacharya S.S."/>
            <person name="Shirouzu T."/>
            <person name="Yoshinaga Y."/>
            <person name="Martin F.M."/>
            <person name="Grigoriev I.V."/>
            <person name="Hibbett D.S."/>
        </authorList>
    </citation>
    <scope>NUCLEOTIDE SEQUENCE [LARGE SCALE GENOMIC DNA]</scope>
    <source>
        <strain evidence="6 7">HHB9708</strain>
    </source>
</reference>
<proteinExistence type="inferred from homology"/>
<name>A0A164XF93_9AGAM</name>
<evidence type="ECO:0000313" key="6">
    <source>
        <dbReference type="EMBL" id="KZS95919.1"/>
    </source>
</evidence>
<evidence type="ECO:0000313" key="7">
    <source>
        <dbReference type="Proteomes" id="UP000076722"/>
    </source>
</evidence>
<dbReference type="GO" id="GO:0008124">
    <property type="term" value="F:4-alpha-hydroxytetrahydrobiopterin dehydratase activity"/>
    <property type="evidence" value="ECO:0007669"/>
    <property type="project" value="UniProtKB-EC"/>
</dbReference>
<evidence type="ECO:0000256" key="4">
    <source>
        <dbReference type="ARBA" id="ARBA00023239"/>
    </source>
</evidence>
<evidence type="ECO:0000256" key="1">
    <source>
        <dbReference type="ARBA" id="ARBA00001554"/>
    </source>
</evidence>
<evidence type="ECO:0000256" key="3">
    <source>
        <dbReference type="ARBA" id="ARBA00013252"/>
    </source>
</evidence>
<dbReference type="GO" id="GO:0006729">
    <property type="term" value="P:tetrahydrobiopterin biosynthetic process"/>
    <property type="evidence" value="ECO:0007669"/>
    <property type="project" value="InterPro"/>
</dbReference>
<accession>A0A164XF93</accession>
<dbReference type="AlphaFoldDB" id="A0A164XF93"/>
<protein>
    <recommendedName>
        <fullName evidence="3">4a-hydroxytetrahydrobiopterin dehydratase</fullName>
        <ecNumber evidence="3">4.2.1.96</ecNumber>
    </recommendedName>
</protein>
<organism evidence="6 7">
    <name type="scientific">Sistotremastrum niveocremeum HHB9708</name>
    <dbReference type="NCBI Taxonomy" id="1314777"/>
    <lineage>
        <taxon>Eukaryota</taxon>
        <taxon>Fungi</taxon>
        <taxon>Dikarya</taxon>
        <taxon>Basidiomycota</taxon>
        <taxon>Agaricomycotina</taxon>
        <taxon>Agaricomycetes</taxon>
        <taxon>Sistotremastrales</taxon>
        <taxon>Sistotremastraceae</taxon>
        <taxon>Sertulicium</taxon>
        <taxon>Sertulicium niveocremeum</taxon>
    </lineage>
</organism>
<dbReference type="Gene3D" id="3.30.1360.20">
    <property type="entry name" value="Transcriptional coactivator/pterin dehydratase"/>
    <property type="match status" value="1"/>
</dbReference>
<feature type="region of interest" description="Disordered" evidence="5">
    <location>
        <begin position="50"/>
        <end position="83"/>
    </location>
</feature>
<keyword evidence="4" id="KW-0456">Lyase</keyword>
<gene>
    <name evidence="6" type="ORF">SISNIDRAFT_483335</name>
</gene>
<dbReference type="InterPro" id="IPR036428">
    <property type="entry name" value="PCD_sf"/>
</dbReference>
<comment type="catalytic activity">
    <reaction evidence="1">
        <text>(4aS,6R)-4a-hydroxy-L-erythro-5,6,7,8-tetrahydrobiopterin = (6R)-L-erythro-6,7-dihydrobiopterin + H2O</text>
        <dbReference type="Rhea" id="RHEA:11920"/>
        <dbReference type="ChEBI" id="CHEBI:15377"/>
        <dbReference type="ChEBI" id="CHEBI:15642"/>
        <dbReference type="ChEBI" id="CHEBI:43120"/>
        <dbReference type="EC" id="4.2.1.96"/>
    </reaction>
</comment>
<sequence length="202" mass="23112">MATRIGVNSLRFCSRTQIIYKNTANLTSRRCFSESLPPTASIQDYLENAQKPTETKETHAAPPTRPILRSNPPGSHKPEKLQPLTTAKQDALRERGWETVPWREGSNIKAISKVYTSGVRGYTELWAFATQIAMQSHMRIHHPRMTIGWKYVRIVTTSASEGQVTLQDKRLADFCDFVADRMGMVARREQDWQKDIKEDVHL</sequence>
<dbReference type="EC" id="4.2.1.96" evidence="3"/>
<evidence type="ECO:0000256" key="2">
    <source>
        <dbReference type="ARBA" id="ARBA00006472"/>
    </source>
</evidence>
<evidence type="ECO:0000256" key="5">
    <source>
        <dbReference type="SAM" id="MobiDB-lite"/>
    </source>
</evidence>